<keyword evidence="2" id="KW-1185">Reference proteome</keyword>
<dbReference type="Proteomes" id="UP000501812">
    <property type="component" value="Chromosome"/>
</dbReference>
<dbReference type="GO" id="GO:0003824">
    <property type="term" value="F:catalytic activity"/>
    <property type="evidence" value="ECO:0007669"/>
    <property type="project" value="InterPro"/>
</dbReference>
<dbReference type="InterPro" id="IPR011013">
    <property type="entry name" value="Gal_mutarotase_sf_dom"/>
</dbReference>
<dbReference type="RefSeq" id="WP_169454025.1">
    <property type="nucleotide sequence ID" value="NZ_CP051774.1"/>
</dbReference>
<sequence length="290" mass="31834">MESSARFAIRERDGFMEVTLENGQVSISVMPALGGKVNSLLHLGSGREWMWKPEGFGGYFASKPATAFQEGTLAGWDECLPTIAPCLWNGRALPDHGEVWASACTLDEEALQHGVIHISLELPCSPLRFSRRLWLEGNQVILRYRLENTGDHEEAYIWAMHPLFSIEAGDRLELPADVRAQLPPGDWTETLSFGPEGGALKAFARVEGEVGVGVCNPVAGRSLSIIWNGADYPFFGLWLTRGGWHGHHHLALEPTNSRHDALDDASQDGNAGFLAAGGGSREWEIRLNLH</sequence>
<reference evidence="1 2" key="1">
    <citation type="submission" date="2020-04" db="EMBL/GenBank/DDBJ databases">
        <title>Luteolibacter sp. G-1-1-1 isolated from soil.</title>
        <authorList>
            <person name="Dahal R.H."/>
        </authorList>
    </citation>
    <scope>NUCLEOTIDE SEQUENCE [LARGE SCALE GENOMIC DNA]</scope>
    <source>
        <strain evidence="1 2">G-1-1-1</strain>
    </source>
</reference>
<evidence type="ECO:0000313" key="1">
    <source>
        <dbReference type="EMBL" id="QJE95712.1"/>
    </source>
</evidence>
<accession>A0A858RG21</accession>
<proteinExistence type="predicted"/>
<dbReference type="GO" id="GO:0005975">
    <property type="term" value="P:carbohydrate metabolic process"/>
    <property type="evidence" value="ECO:0007669"/>
    <property type="project" value="InterPro"/>
</dbReference>
<evidence type="ECO:0000313" key="2">
    <source>
        <dbReference type="Proteomes" id="UP000501812"/>
    </source>
</evidence>
<organism evidence="1 2">
    <name type="scientific">Luteolibacter luteus</name>
    <dbReference type="NCBI Taxonomy" id="2728835"/>
    <lineage>
        <taxon>Bacteria</taxon>
        <taxon>Pseudomonadati</taxon>
        <taxon>Verrucomicrobiota</taxon>
        <taxon>Verrucomicrobiia</taxon>
        <taxon>Verrucomicrobiales</taxon>
        <taxon>Verrucomicrobiaceae</taxon>
        <taxon>Luteolibacter</taxon>
    </lineage>
</organism>
<evidence type="ECO:0008006" key="3">
    <source>
        <dbReference type="Google" id="ProtNLM"/>
    </source>
</evidence>
<dbReference type="SUPFAM" id="SSF74650">
    <property type="entry name" value="Galactose mutarotase-like"/>
    <property type="match status" value="1"/>
</dbReference>
<gene>
    <name evidence="1" type="ORF">HHL09_07910</name>
</gene>
<name>A0A858RG21_9BACT</name>
<dbReference type="EMBL" id="CP051774">
    <property type="protein sequence ID" value="QJE95712.1"/>
    <property type="molecule type" value="Genomic_DNA"/>
</dbReference>
<protein>
    <recommendedName>
        <fullName evidence="3">Aldose 1-epimerase</fullName>
    </recommendedName>
</protein>
<dbReference type="GO" id="GO:0030246">
    <property type="term" value="F:carbohydrate binding"/>
    <property type="evidence" value="ECO:0007669"/>
    <property type="project" value="InterPro"/>
</dbReference>
<dbReference type="AlphaFoldDB" id="A0A858RG21"/>
<dbReference type="KEGG" id="luo:HHL09_07910"/>
<dbReference type="InterPro" id="IPR014718">
    <property type="entry name" value="GH-type_carb-bd"/>
</dbReference>
<dbReference type="Gene3D" id="2.70.98.10">
    <property type="match status" value="1"/>
</dbReference>